<reference evidence="1" key="1">
    <citation type="submission" date="2022-10" db="EMBL/GenBank/DDBJ databases">
        <title>Genome Sequence of Xylaria curta.</title>
        <authorList>
            <person name="Buettner E."/>
        </authorList>
    </citation>
    <scope>NUCLEOTIDE SEQUENCE</scope>
    <source>
        <strain evidence="1">Babe10</strain>
    </source>
</reference>
<dbReference type="Proteomes" id="UP001143856">
    <property type="component" value="Unassembled WGS sequence"/>
</dbReference>
<evidence type="ECO:0000313" key="2">
    <source>
        <dbReference type="Proteomes" id="UP001143856"/>
    </source>
</evidence>
<comment type="caution">
    <text evidence="1">The sequence shown here is derived from an EMBL/GenBank/DDBJ whole genome shotgun (WGS) entry which is preliminary data.</text>
</comment>
<name>A0ACC1PGQ1_9PEZI</name>
<keyword evidence="2" id="KW-1185">Reference proteome</keyword>
<evidence type="ECO:0000313" key="1">
    <source>
        <dbReference type="EMBL" id="KAJ2992009.1"/>
    </source>
</evidence>
<organism evidence="1 2">
    <name type="scientific">Xylaria curta</name>
    <dbReference type="NCBI Taxonomy" id="42375"/>
    <lineage>
        <taxon>Eukaryota</taxon>
        <taxon>Fungi</taxon>
        <taxon>Dikarya</taxon>
        <taxon>Ascomycota</taxon>
        <taxon>Pezizomycotina</taxon>
        <taxon>Sordariomycetes</taxon>
        <taxon>Xylariomycetidae</taxon>
        <taxon>Xylariales</taxon>
        <taxon>Xylariaceae</taxon>
        <taxon>Xylaria</taxon>
    </lineage>
</organism>
<sequence>MISSVPTPLLDPPSHGAVVVRPLISTTAREREKILQDVEYNVFAFPAGLITCDFLSDSGTSAMTDLQWAALMRADESYGRNWGYYCLLDAFRDIFERGNNRQYAFHNILTGMADTEFYRRKLLVPCEGGFANGGPRQLQHPNFFIVPQGRCAEFLLFSTLRGMISETAQESLSCPPIIISNGFFDTTAANASNSGFELHTFLQPRPSRVSMEGSSGTSNPFLGNLDVAAAEAFMDRHPGRVKLILITITNNWAAAQPISMANIQNAADLAKRKGVPLFFDACRFAENSWFIYNSEPGYSNKTIPDIVREMFSYVDGFTISLKKDGLSNMGGVVCFRDKSLFTQKYQGIGHRLKQRQILCYGNDSYGGMSGRDLMTAVAGLYEVTKESYLRNRISQVQSFAHKLHASNIPVFLPCGGHAVYLDMDEFFHGCDRQLGDFPAVGFTIELLKDYGIRAFESGPFSWEWDRKSPDERKITPNQVRFALPRHVLSDQHINYTVAAIKSLYNRRHTIPNMKITRGQNMILRHFSCGMKPVPVSSTITGTYFSEASRQISHLSQAVGQDELLKKQLLNALLLATNDWGQRAIPSGKVSTGGWVSAVSDDHSPFEYSVTLDQTTGEAGLRFLVEAQSGNYSLAHMQKSALKLNDTIMIGHDATLDRFELIRDIFMPKEPEGNFAAWHSCSASKSRPEWKIYLNPGAPGRQNSLSSIREVFGRLGMANEWVLVEATMTPADSVTYFSLDLSTDQDSSCVEVYISHRSTSATEIARKHEAICPHTSGFEIQRFCQFMAGGSLGPYTRKPLLSCFAFTIKDNAEGQRQPVGSVHFPTNSYANNDIEIQERLEQYMQAQTVPPLYKRRYRKILGKLEAIRGRFAVKYLFAITGTFRRYEHKDGRIAHREA</sequence>
<accession>A0ACC1PGQ1</accession>
<gene>
    <name evidence="1" type="ORF">NUW58_g2319</name>
</gene>
<protein>
    <submittedName>
        <fullName evidence="1">Uncharacterized protein</fullName>
    </submittedName>
</protein>
<proteinExistence type="predicted"/>
<dbReference type="EMBL" id="JAPDGR010000295">
    <property type="protein sequence ID" value="KAJ2992009.1"/>
    <property type="molecule type" value="Genomic_DNA"/>
</dbReference>